<dbReference type="Proteomes" id="UP000322077">
    <property type="component" value="Unassembled WGS sequence"/>
</dbReference>
<evidence type="ECO:0000313" key="1">
    <source>
        <dbReference type="EMBL" id="TZG25595.1"/>
    </source>
</evidence>
<organism evidence="1 2">
    <name type="scientific">Sphingomonas montanisoli</name>
    <dbReference type="NCBI Taxonomy" id="2606412"/>
    <lineage>
        <taxon>Bacteria</taxon>
        <taxon>Pseudomonadati</taxon>
        <taxon>Pseudomonadota</taxon>
        <taxon>Alphaproteobacteria</taxon>
        <taxon>Sphingomonadales</taxon>
        <taxon>Sphingomonadaceae</taxon>
        <taxon>Sphingomonas</taxon>
    </lineage>
</organism>
<evidence type="ECO:0000313" key="2">
    <source>
        <dbReference type="Proteomes" id="UP000322077"/>
    </source>
</evidence>
<proteinExistence type="predicted"/>
<dbReference type="RefSeq" id="WP_149522403.1">
    <property type="nucleotide sequence ID" value="NZ_VTOU01000003.1"/>
</dbReference>
<gene>
    <name evidence="1" type="ORF">FYJ91_11250</name>
</gene>
<protein>
    <submittedName>
        <fullName evidence="1">Uncharacterized protein</fullName>
    </submittedName>
</protein>
<sequence>MSIAYRPPSTRIMPPPPAEFADEFVKGGHRRVERLYGARSDLLNKWIEISGGKDLYARRAAHMRETGKGGPCRNLSR</sequence>
<reference evidence="1 2" key="1">
    <citation type="submission" date="2019-08" db="EMBL/GenBank/DDBJ databases">
        <authorList>
            <person name="Wang G."/>
            <person name="Xu Z."/>
        </authorList>
    </citation>
    <scope>NUCLEOTIDE SEQUENCE [LARGE SCALE GENOMIC DNA]</scope>
    <source>
        <strain evidence="1 2">ZX</strain>
    </source>
</reference>
<name>A0A5D9C6H6_9SPHN</name>
<dbReference type="AlphaFoldDB" id="A0A5D9C6H6"/>
<comment type="caution">
    <text evidence="1">The sequence shown here is derived from an EMBL/GenBank/DDBJ whole genome shotgun (WGS) entry which is preliminary data.</text>
</comment>
<accession>A0A5D9C6H6</accession>
<keyword evidence="2" id="KW-1185">Reference proteome</keyword>
<dbReference type="EMBL" id="VTOU01000003">
    <property type="protein sequence ID" value="TZG25595.1"/>
    <property type="molecule type" value="Genomic_DNA"/>
</dbReference>